<gene>
    <name evidence="8" type="ORF">A0131_01235</name>
</gene>
<dbReference type="PROSITE" id="PS00599">
    <property type="entry name" value="AA_TRANSFER_CLASS_2"/>
    <property type="match status" value="1"/>
</dbReference>
<dbReference type="PANTHER" id="PTHR42885">
    <property type="entry name" value="HISTIDINOL-PHOSPHATE AMINOTRANSFERASE-RELATED"/>
    <property type="match status" value="1"/>
</dbReference>
<evidence type="ECO:0000256" key="4">
    <source>
        <dbReference type="ARBA" id="ARBA00022679"/>
    </source>
</evidence>
<dbReference type="PANTHER" id="PTHR42885:SF2">
    <property type="entry name" value="HISTIDINOL-PHOSPHATE AMINOTRANSFERASE"/>
    <property type="match status" value="1"/>
</dbReference>
<dbReference type="InterPro" id="IPR015421">
    <property type="entry name" value="PyrdxlP-dep_Trfase_major"/>
</dbReference>
<dbReference type="InterPro" id="IPR015422">
    <property type="entry name" value="PyrdxlP-dep_Trfase_small"/>
</dbReference>
<name>A0A151A2F0_9STAP</name>
<dbReference type="AlphaFoldDB" id="A0A151A2F0"/>
<dbReference type="Pfam" id="PF00155">
    <property type="entry name" value="Aminotran_1_2"/>
    <property type="match status" value="1"/>
</dbReference>
<evidence type="ECO:0000256" key="1">
    <source>
        <dbReference type="ARBA" id="ARBA00001933"/>
    </source>
</evidence>
<keyword evidence="4 8" id="KW-0808">Transferase</keyword>
<dbReference type="RefSeq" id="WP_061853666.1">
    <property type="nucleotide sequence ID" value="NZ_LUGM01000002.1"/>
</dbReference>
<evidence type="ECO:0000256" key="6">
    <source>
        <dbReference type="RuleBase" id="RU003693"/>
    </source>
</evidence>
<evidence type="ECO:0000313" key="8">
    <source>
        <dbReference type="EMBL" id="KYH13435.1"/>
    </source>
</evidence>
<keyword evidence="3 8" id="KW-0032">Aminotransferase</keyword>
<comment type="similarity">
    <text evidence="6">Belongs to the class-II pyridoxal-phosphate-dependent aminotransferase family.</text>
</comment>
<dbReference type="Gene3D" id="3.40.640.10">
    <property type="entry name" value="Type I PLP-dependent aspartate aminotransferase-like (Major domain)"/>
    <property type="match status" value="1"/>
</dbReference>
<evidence type="ECO:0000259" key="7">
    <source>
        <dbReference type="Pfam" id="PF00155"/>
    </source>
</evidence>
<dbReference type="CDD" id="cd00609">
    <property type="entry name" value="AAT_like"/>
    <property type="match status" value="1"/>
</dbReference>
<proteinExistence type="inferred from homology"/>
<dbReference type="Gene3D" id="3.90.1150.10">
    <property type="entry name" value="Aspartate Aminotransferase, domain 1"/>
    <property type="match status" value="1"/>
</dbReference>
<dbReference type="InterPro" id="IPR001917">
    <property type="entry name" value="Aminotrans_II_pyridoxalP_BS"/>
</dbReference>
<sequence>MIRINKNESPLKPLSQELIASIISKSAFNFYPDAEYERFKEAYAQFYGFEAEQIIAGNGSDELIQKLMLIMPEGPALTLNPDFFMYQAYAKQVQRPIHFVEAETDLTFDLNKILKAIDTHQPSFFIMSNPHNPSGKQYDVSFLTAIANKMKDIGAYFVIDEAYLDFGEAYDFSRADHVLQMRTLSKAFAIAGLRLGVLISTPKTIDKIKQIEHPYPLNTVTLNIAIYMFEHSTATRQFIEHQRHLAQRLKEIFNDNVGDVIYIFPSATNFVLTKGSLAHSLGQYIAGKGFQPRIYDEPEMSEYVRYSIATDEQLDELTQIVQDWRKQYEISKNA</sequence>
<protein>
    <recommendedName>
        <fullName evidence="2">Putative pyridoxal phosphate-dependent acyltransferase</fullName>
    </recommendedName>
</protein>
<dbReference type="Proteomes" id="UP000075418">
    <property type="component" value="Unassembled WGS sequence"/>
</dbReference>
<evidence type="ECO:0000313" key="9">
    <source>
        <dbReference type="Proteomes" id="UP000075418"/>
    </source>
</evidence>
<feature type="domain" description="Aminotransferase class I/classII large" evidence="7">
    <location>
        <begin position="22"/>
        <end position="318"/>
    </location>
</feature>
<reference evidence="8 9" key="1">
    <citation type="submission" date="2016-02" db="EMBL/GenBank/DDBJ databases">
        <title>Draft genome sequence of hydrocarbon degrading Staphylococcus saprophyticus Strain CNV2, isolated from crude-oil contaminated soil from Noonmati Oil Refinery, Guwahati, Assam, India.</title>
        <authorList>
            <person name="Mukherjee A."/>
            <person name="Chettri B."/>
            <person name="Langpoklakpam J."/>
            <person name="Singh A.K."/>
            <person name="Chattopadhyay D.J."/>
        </authorList>
    </citation>
    <scope>NUCLEOTIDE SEQUENCE [LARGE SCALE GENOMIC DNA]</scope>
    <source>
        <strain evidence="8 9">CNV2</strain>
    </source>
</reference>
<dbReference type="InterPro" id="IPR015424">
    <property type="entry name" value="PyrdxlP-dep_Trfase"/>
</dbReference>
<dbReference type="EMBL" id="LUGM01000002">
    <property type="protein sequence ID" value="KYH13435.1"/>
    <property type="molecule type" value="Genomic_DNA"/>
</dbReference>
<comment type="caution">
    <text evidence="8">The sequence shown here is derived from an EMBL/GenBank/DDBJ whole genome shotgun (WGS) entry which is preliminary data.</text>
</comment>
<comment type="cofactor">
    <cofactor evidence="1 6">
        <name>pyridoxal 5'-phosphate</name>
        <dbReference type="ChEBI" id="CHEBI:597326"/>
    </cofactor>
</comment>
<dbReference type="GO" id="GO:0030170">
    <property type="term" value="F:pyridoxal phosphate binding"/>
    <property type="evidence" value="ECO:0007669"/>
    <property type="project" value="InterPro"/>
</dbReference>
<dbReference type="InterPro" id="IPR004839">
    <property type="entry name" value="Aminotransferase_I/II_large"/>
</dbReference>
<dbReference type="GO" id="GO:0008483">
    <property type="term" value="F:transaminase activity"/>
    <property type="evidence" value="ECO:0007669"/>
    <property type="project" value="UniProtKB-KW"/>
</dbReference>
<evidence type="ECO:0000256" key="5">
    <source>
        <dbReference type="ARBA" id="ARBA00022898"/>
    </source>
</evidence>
<accession>A0A151A2F0</accession>
<keyword evidence="5 6" id="KW-0663">Pyridoxal phosphate</keyword>
<dbReference type="SUPFAM" id="SSF53383">
    <property type="entry name" value="PLP-dependent transferases"/>
    <property type="match status" value="1"/>
</dbReference>
<organism evidence="8 9">
    <name type="scientific">Staphylococcus kloosii</name>
    <dbReference type="NCBI Taxonomy" id="29384"/>
    <lineage>
        <taxon>Bacteria</taxon>
        <taxon>Bacillati</taxon>
        <taxon>Bacillota</taxon>
        <taxon>Bacilli</taxon>
        <taxon>Bacillales</taxon>
        <taxon>Staphylococcaceae</taxon>
        <taxon>Staphylococcus</taxon>
    </lineage>
</organism>
<evidence type="ECO:0000256" key="3">
    <source>
        <dbReference type="ARBA" id="ARBA00022576"/>
    </source>
</evidence>
<evidence type="ECO:0000256" key="2">
    <source>
        <dbReference type="ARBA" id="ARBA00015148"/>
    </source>
</evidence>